<dbReference type="RefSeq" id="WP_188613338.1">
    <property type="nucleotide sequence ID" value="NZ_BMJT01000001.1"/>
</dbReference>
<gene>
    <name evidence="5" type="ORF">GCM10007425_04020</name>
</gene>
<dbReference type="AlphaFoldDB" id="A0A917D8M4"/>
<protein>
    <recommendedName>
        <fullName evidence="4">HTH tetR-type domain-containing protein</fullName>
    </recommendedName>
</protein>
<dbReference type="PROSITE" id="PS50977">
    <property type="entry name" value="HTH_TETR_2"/>
    <property type="match status" value="1"/>
</dbReference>
<dbReference type="InterPro" id="IPR001647">
    <property type="entry name" value="HTH_TetR"/>
</dbReference>
<dbReference type="PRINTS" id="PR00455">
    <property type="entry name" value="HTHTETR"/>
</dbReference>
<comment type="caution">
    <text evidence="5">The sequence shown here is derived from an EMBL/GenBank/DDBJ whole genome shotgun (WGS) entry which is preliminary data.</text>
</comment>
<dbReference type="SUPFAM" id="SSF46689">
    <property type="entry name" value="Homeodomain-like"/>
    <property type="match status" value="1"/>
</dbReference>
<feature type="domain" description="HTH tetR-type" evidence="4">
    <location>
        <begin position="10"/>
        <end position="70"/>
    </location>
</feature>
<dbReference type="PANTHER" id="PTHR43479">
    <property type="entry name" value="ACREF/ENVCD OPERON REPRESSOR-RELATED"/>
    <property type="match status" value="1"/>
</dbReference>
<reference evidence="5" key="2">
    <citation type="submission" date="2020-09" db="EMBL/GenBank/DDBJ databases">
        <authorList>
            <person name="Sun Q."/>
            <person name="Zhou Y."/>
        </authorList>
    </citation>
    <scope>NUCLEOTIDE SEQUENCE</scope>
    <source>
        <strain evidence="5">CGMCC 1.15760</strain>
    </source>
</reference>
<dbReference type="InterPro" id="IPR050624">
    <property type="entry name" value="HTH-type_Tx_Regulator"/>
</dbReference>
<dbReference type="Pfam" id="PF00440">
    <property type="entry name" value="TetR_N"/>
    <property type="match status" value="1"/>
</dbReference>
<evidence type="ECO:0000256" key="3">
    <source>
        <dbReference type="PROSITE-ProRule" id="PRU00335"/>
    </source>
</evidence>
<keyword evidence="2 3" id="KW-0238">DNA-binding</keyword>
<organism evidence="5 6">
    <name type="scientific">Lysinibacillus alkalisoli</name>
    <dbReference type="NCBI Taxonomy" id="1911548"/>
    <lineage>
        <taxon>Bacteria</taxon>
        <taxon>Bacillati</taxon>
        <taxon>Bacillota</taxon>
        <taxon>Bacilli</taxon>
        <taxon>Bacillales</taxon>
        <taxon>Bacillaceae</taxon>
        <taxon>Lysinibacillus</taxon>
    </lineage>
</organism>
<dbReference type="GO" id="GO:0003677">
    <property type="term" value="F:DNA binding"/>
    <property type="evidence" value="ECO:0007669"/>
    <property type="project" value="UniProtKB-UniRule"/>
</dbReference>
<dbReference type="Gene3D" id="1.10.357.10">
    <property type="entry name" value="Tetracycline Repressor, domain 2"/>
    <property type="match status" value="1"/>
</dbReference>
<reference evidence="5" key="1">
    <citation type="journal article" date="2014" name="Int. J. Syst. Evol. Microbiol.">
        <title>Complete genome sequence of Corynebacterium casei LMG S-19264T (=DSM 44701T), isolated from a smear-ripened cheese.</title>
        <authorList>
            <consortium name="US DOE Joint Genome Institute (JGI-PGF)"/>
            <person name="Walter F."/>
            <person name="Albersmeier A."/>
            <person name="Kalinowski J."/>
            <person name="Ruckert C."/>
        </authorList>
    </citation>
    <scope>NUCLEOTIDE SEQUENCE</scope>
    <source>
        <strain evidence="5">CGMCC 1.15760</strain>
    </source>
</reference>
<evidence type="ECO:0000256" key="1">
    <source>
        <dbReference type="ARBA" id="ARBA00022491"/>
    </source>
</evidence>
<dbReference type="InterPro" id="IPR009057">
    <property type="entry name" value="Homeodomain-like_sf"/>
</dbReference>
<dbReference type="Proteomes" id="UP000616608">
    <property type="component" value="Unassembled WGS sequence"/>
</dbReference>
<dbReference type="SUPFAM" id="SSF48498">
    <property type="entry name" value="Tetracyclin repressor-like, C-terminal domain"/>
    <property type="match status" value="1"/>
</dbReference>
<evidence type="ECO:0000313" key="5">
    <source>
        <dbReference type="EMBL" id="GGG12890.1"/>
    </source>
</evidence>
<dbReference type="PANTHER" id="PTHR43479:SF11">
    <property type="entry name" value="ACREF_ENVCD OPERON REPRESSOR-RELATED"/>
    <property type="match status" value="1"/>
</dbReference>
<evidence type="ECO:0000313" key="6">
    <source>
        <dbReference type="Proteomes" id="UP000616608"/>
    </source>
</evidence>
<dbReference type="InterPro" id="IPR036271">
    <property type="entry name" value="Tet_transcr_reg_TetR-rel_C_sf"/>
</dbReference>
<dbReference type="Gene3D" id="1.10.10.60">
    <property type="entry name" value="Homeodomain-like"/>
    <property type="match status" value="1"/>
</dbReference>
<evidence type="ECO:0000259" key="4">
    <source>
        <dbReference type="PROSITE" id="PS50977"/>
    </source>
</evidence>
<keyword evidence="1" id="KW-0678">Repressor</keyword>
<proteinExistence type="predicted"/>
<feature type="DNA-binding region" description="H-T-H motif" evidence="3">
    <location>
        <begin position="33"/>
        <end position="52"/>
    </location>
</feature>
<dbReference type="EMBL" id="BMJT01000001">
    <property type="protein sequence ID" value="GGG12890.1"/>
    <property type="molecule type" value="Genomic_DNA"/>
</dbReference>
<keyword evidence="6" id="KW-1185">Reference proteome</keyword>
<name>A0A917D8M4_9BACI</name>
<sequence length="197" mass="22997">MSSPISPKGEAKKRLLTDTAIQLFRKKGYNNVTVDEIIKQCQTSKGSFYHHFKSKSDIINEHFVAADVYYKEMLLHAPAHYDAKQRLRYFLLHMFDYLEHNFGQDFLTIVYSTSLETTTHKYFRNPNRKLFQIFEQLVTEVKSEFNYERLHVATVTQSVKQVAMGIIYYWCTIQDPTPLAKAAEPSVDLLIKGLVFE</sequence>
<evidence type="ECO:0000256" key="2">
    <source>
        <dbReference type="ARBA" id="ARBA00023125"/>
    </source>
</evidence>
<accession>A0A917D8M4</accession>